<dbReference type="Proteomes" id="UP000233837">
    <property type="component" value="Unassembled WGS sequence"/>
</dbReference>
<reference evidence="1 2" key="2">
    <citation type="journal article" date="2017" name="Nature">
        <title>The Apostasia genome and the evolution of orchids.</title>
        <authorList>
            <person name="Zhang G.Q."/>
            <person name="Liu K.W."/>
            <person name="Li Z."/>
            <person name="Lohaus R."/>
            <person name="Hsiao Y.Y."/>
            <person name="Niu S.C."/>
            <person name="Wang J.Y."/>
            <person name="Lin Y.C."/>
            <person name="Xu Q."/>
            <person name="Chen L.J."/>
            <person name="Yoshida K."/>
            <person name="Fujiwara S."/>
            <person name="Wang Z.W."/>
            <person name="Zhang Y.Q."/>
            <person name="Mitsuda N."/>
            <person name="Wang M."/>
            <person name="Liu G.H."/>
            <person name="Pecoraro L."/>
            <person name="Huang H.X."/>
            <person name="Xiao X.J."/>
            <person name="Lin M."/>
            <person name="Wu X.Y."/>
            <person name="Wu W.L."/>
            <person name="Chen Y.Y."/>
            <person name="Chang S.B."/>
            <person name="Sakamoto S."/>
            <person name="Ohme-Takagi M."/>
            <person name="Yagi M."/>
            <person name="Zeng S.J."/>
            <person name="Shen C.Y."/>
            <person name="Yeh C.M."/>
            <person name="Luo Y.B."/>
            <person name="Tsai W.C."/>
            <person name="Van de Peer Y."/>
            <person name="Liu Z.J."/>
        </authorList>
    </citation>
    <scope>NUCLEOTIDE SEQUENCE [LARGE SCALE GENOMIC DNA]</scope>
    <source>
        <tissue evidence="1">The whole plant</tissue>
    </source>
</reference>
<evidence type="ECO:0000313" key="1">
    <source>
        <dbReference type="EMBL" id="PKU77011.1"/>
    </source>
</evidence>
<gene>
    <name evidence="1" type="ORF">MA16_Dca001617</name>
</gene>
<keyword evidence="2" id="KW-1185">Reference proteome</keyword>
<evidence type="ECO:0000313" key="2">
    <source>
        <dbReference type="Proteomes" id="UP000233837"/>
    </source>
</evidence>
<dbReference type="EMBL" id="KZ502537">
    <property type="protein sequence ID" value="PKU77011.1"/>
    <property type="molecule type" value="Genomic_DNA"/>
</dbReference>
<protein>
    <submittedName>
        <fullName evidence="1">Uncharacterized protein</fullName>
    </submittedName>
</protein>
<organism evidence="1 2">
    <name type="scientific">Dendrobium catenatum</name>
    <dbReference type="NCBI Taxonomy" id="906689"/>
    <lineage>
        <taxon>Eukaryota</taxon>
        <taxon>Viridiplantae</taxon>
        <taxon>Streptophyta</taxon>
        <taxon>Embryophyta</taxon>
        <taxon>Tracheophyta</taxon>
        <taxon>Spermatophyta</taxon>
        <taxon>Magnoliopsida</taxon>
        <taxon>Liliopsida</taxon>
        <taxon>Asparagales</taxon>
        <taxon>Orchidaceae</taxon>
        <taxon>Epidendroideae</taxon>
        <taxon>Malaxideae</taxon>
        <taxon>Dendrobiinae</taxon>
        <taxon>Dendrobium</taxon>
    </lineage>
</organism>
<proteinExistence type="predicted"/>
<reference evidence="1 2" key="1">
    <citation type="journal article" date="2016" name="Sci. Rep.">
        <title>The Dendrobium catenatum Lindl. genome sequence provides insights into polysaccharide synthase, floral development and adaptive evolution.</title>
        <authorList>
            <person name="Zhang G.Q."/>
            <person name="Xu Q."/>
            <person name="Bian C."/>
            <person name="Tsai W.C."/>
            <person name="Yeh C.M."/>
            <person name="Liu K.W."/>
            <person name="Yoshida K."/>
            <person name="Zhang L.S."/>
            <person name="Chang S.B."/>
            <person name="Chen F."/>
            <person name="Shi Y."/>
            <person name="Su Y.Y."/>
            <person name="Zhang Y.Q."/>
            <person name="Chen L.J."/>
            <person name="Yin Y."/>
            <person name="Lin M."/>
            <person name="Huang H."/>
            <person name="Deng H."/>
            <person name="Wang Z.W."/>
            <person name="Zhu S.L."/>
            <person name="Zhao X."/>
            <person name="Deng C."/>
            <person name="Niu S.C."/>
            <person name="Huang J."/>
            <person name="Wang M."/>
            <person name="Liu G.H."/>
            <person name="Yang H.J."/>
            <person name="Xiao X.J."/>
            <person name="Hsiao Y.Y."/>
            <person name="Wu W.L."/>
            <person name="Chen Y.Y."/>
            <person name="Mitsuda N."/>
            <person name="Ohme-Takagi M."/>
            <person name="Luo Y.B."/>
            <person name="Van de Peer Y."/>
            <person name="Liu Z.J."/>
        </authorList>
    </citation>
    <scope>NUCLEOTIDE SEQUENCE [LARGE SCALE GENOMIC DNA]</scope>
    <source>
        <tissue evidence="1">The whole plant</tissue>
    </source>
</reference>
<dbReference type="AlphaFoldDB" id="A0A2I0WMY8"/>
<accession>A0A2I0WMY8</accession>
<sequence>MRPVRGVTIQMIAANRTAEKSLFVRWVVVVVPETVKKENGFCVREVVLLVEIANMENGCWLKEFELAKSWPIKLGRI</sequence>
<name>A0A2I0WMY8_9ASPA</name>